<evidence type="ECO:0000313" key="1">
    <source>
        <dbReference type="EMBL" id="OLN26350.1"/>
    </source>
</evidence>
<gene>
    <name evidence="1" type="ORF">DSOL_5010</name>
</gene>
<accession>A0A1Q8QG82</accession>
<organism evidence="1 2">
    <name type="scientific">Desulfosporosinus metallidurans</name>
    <dbReference type="NCBI Taxonomy" id="1888891"/>
    <lineage>
        <taxon>Bacteria</taxon>
        <taxon>Bacillati</taxon>
        <taxon>Bacillota</taxon>
        <taxon>Clostridia</taxon>
        <taxon>Eubacteriales</taxon>
        <taxon>Desulfitobacteriaceae</taxon>
        <taxon>Desulfosporosinus</taxon>
    </lineage>
</organism>
<proteinExistence type="predicted"/>
<keyword evidence="2" id="KW-1185">Reference proteome</keyword>
<protein>
    <submittedName>
        <fullName evidence="1">Uncharacterized protein</fullName>
    </submittedName>
</protein>
<sequence>MDMKREKEYLVMGELLEVRRYLTGTGAAVNAPVWKEAGGRHGLSGLAGGFDAAVPFLRVGTGERVAEVASTRPAERHGKRYGGRGVRQVPAAFAVFL</sequence>
<dbReference type="Proteomes" id="UP000186102">
    <property type="component" value="Unassembled WGS sequence"/>
</dbReference>
<name>A0A1Q8QG82_9FIRM</name>
<dbReference type="RefSeq" id="WP_170871607.1">
    <property type="nucleotide sequence ID" value="NZ_MLBF01000079.1"/>
</dbReference>
<evidence type="ECO:0000313" key="2">
    <source>
        <dbReference type="Proteomes" id="UP000186102"/>
    </source>
</evidence>
<dbReference type="AlphaFoldDB" id="A0A1Q8QG82"/>
<reference evidence="1 2" key="1">
    <citation type="submission" date="2016-09" db="EMBL/GenBank/DDBJ databases">
        <title>Complete genome of Desulfosporosinus sp. OL.</title>
        <authorList>
            <person name="Mardanov A."/>
            <person name="Beletsky A."/>
            <person name="Panova A."/>
            <person name="Karnachuk O."/>
            <person name="Ravin N."/>
        </authorList>
    </citation>
    <scope>NUCLEOTIDE SEQUENCE [LARGE SCALE GENOMIC DNA]</scope>
    <source>
        <strain evidence="1 2">OL</strain>
    </source>
</reference>
<dbReference type="EMBL" id="MLBF01000079">
    <property type="protein sequence ID" value="OLN26350.1"/>
    <property type="molecule type" value="Genomic_DNA"/>
</dbReference>
<comment type="caution">
    <text evidence="1">The sequence shown here is derived from an EMBL/GenBank/DDBJ whole genome shotgun (WGS) entry which is preliminary data.</text>
</comment>